<protein>
    <submittedName>
        <fullName evidence="2">Uncharacterized protein</fullName>
    </submittedName>
</protein>
<accession>A0ABN3HPC1</accession>
<evidence type="ECO:0000313" key="3">
    <source>
        <dbReference type="Proteomes" id="UP001500058"/>
    </source>
</evidence>
<name>A0ABN3HPC1_9ACTN</name>
<keyword evidence="3" id="KW-1185">Reference proteome</keyword>
<dbReference type="EMBL" id="BAAATJ010000001">
    <property type="protein sequence ID" value="GAA2384911.1"/>
    <property type="molecule type" value="Genomic_DNA"/>
</dbReference>
<proteinExistence type="predicted"/>
<gene>
    <name evidence="2" type="ORF">GCM10010420_04090</name>
</gene>
<evidence type="ECO:0000313" key="2">
    <source>
        <dbReference type="EMBL" id="GAA2384911.1"/>
    </source>
</evidence>
<evidence type="ECO:0000256" key="1">
    <source>
        <dbReference type="SAM" id="MobiDB-lite"/>
    </source>
</evidence>
<organism evidence="2 3">
    <name type="scientific">Streptomyces glaucosporus</name>
    <dbReference type="NCBI Taxonomy" id="284044"/>
    <lineage>
        <taxon>Bacteria</taxon>
        <taxon>Bacillati</taxon>
        <taxon>Actinomycetota</taxon>
        <taxon>Actinomycetes</taxon>
        <taxon>Kitasatosporales</taxon>
        <taxon>Streptomycetaceae</taxon>
        <taxon>Streptomyces</taxon>
    </lineage>
</organism>
<reference evidence="2 3" key="1">
    <citation type="journal article" date="2019" name="Int. J. Syst. Evol. Microbiol.">
        <title>The Global Catalogue of Microorganisms (GCM) 10K type strain sequencing project: providing services to taxonomists for standard genome sequencing and annotation.</title>
        <authorList>
            <consortium name="The Broad Institute Genomics Platform"/>
            <consortium name="The Broad Institute Genome Sequencing Center for Infectious Disease"/>
            <person name="Wu L."/>
            <person name="Ma J."/>
        </authorList>
    </citation>
    <scope>NUCLEOTIDE SEQUENCE [LARGE SCALE GENOMIC DNA]</scope>
    <source>
        <strain evidence="2 3">JCM 6921</strain>
    </source>
</reference>
<sequence length="128" mass="12923">MTGASTIVEAGHARVDLPRPNRALSRVGVGPVTVRTARTAKAAAALLKEAGLHGHEYAIDATPAGTGTASSRWTGPGCRCSMTRAFRPAPRPGGRAGRAPRARAEAGAPGVASGAESGAESFRLPESP</sequence>
<dbReference type="Proteomes" id="UP001500058">
    <property type="component" value="Unassembled WGS sequence"/>
</dbReference>
<comment type="caution">
    <text evidence="2">The sequence shown here is derived from an EMBL/GenBank/DDBJ whole genome shotgun (WGS) entry which is preliminary data.</text>
</comment>
<feature type="region of interest" description="Disordered" evidence="1">
    <location>
        <begin position="83"/>
        <end position="128"/>
    </location>
</feature>